<dbReference type="InterPro" id="IPR045611">
    <property type="entry name" value="DUF6449"/>
</dbReference>
<feature type="domain" description="DUF6449" evidence="2">
    <location>
        <begin position="463"/>
        <end position="602"/>
    </location>
</feature>
<feature type="transmembrane region" description="Helical" evidence="1">
    <location>
        <begin position="184"/>
        <end position="209"/>
    </location>
</feature>
<evidence type="ECO:0000313" key="3">
    <source>
        <dbReference type="EMBL" id="CUP23601.1"/>
    </source>
</evidence>
<dbReference type="RefSeq" id="WP_055155086.1">
    <property type="nucleotide sequence ID" value="NZ_CYZU01000069.1"/>
</dbReference>
<dbReference type="STRING" id="39482.ERS852491_04619"/>
<feature type="transmembrane region" description="Helical" evidence="1">
    <location>
        <begin position="20"/>
        <end position="39"/>
    </location>
</feature>
<accession>A0A174LL37</accession>
<dbReference type="EMBL" id="CYZU01000069">
    <property type="protein sequence ID" value="CUP23601.1"/>
    <property type="molecule type" value="Genomic_DNA"/>
</dbReference>
<dbReference type="Proteomes" id="UP000095544">
    <property type="component" value="Unassembled WGS sequence"/>
</dbReference>
<feature type="transmembrane region" description="Helical" evidence="1">
    <location>
        <begin position="252"/>
        <end position="272"/>
    </location>
</feature>
<keyword evidence="1" id="KW-0472">Membrane</keyword>
<dbReference type="OrthoDB" id="1643401at2"/>
<keyword evidence="1" id="KW-1133">Transmembrane helix</keyword>
<proteinExistence type="predicted"/>
<dbReference type="Pfam" id="PF20047">
    <property type="entry name" value="DUF6449"/>
    <property type="match status" value="1"/>
</dbReference>
<evidence type="ECO:0000259" key="2">
    <source>
        <dbReference type="Pfam" id="PF20047"/>
    </source>
</evidence>
<sequence length="707" mass="78878">MTSKISYFKFIESDIRRRGWLAALSAVLLFLILPVYTLLSIDSVKNQPWYKAGSGDFQSWASGTFPGFFNGSTNRYFAVLIVILAILCAVTGFSYLHSRDKQDFYHSMPVRRVQWFAVSYWGGLIIFLVPYLLFALSTLLIGQAHGILNREILLTAFTSVLGGVLGFLICYHTSILAMFLTGRIVTGVLASFVLLIYGNIIMFLMGGLASKFFHTWTSSSPAILQEIVEYMTPATLYMRTLRTTTLRPSSPAVLICAVLCAVILIAAALLIYKYYPAEAAENALAFSKSAPVIKILIAVPTALFIGLFIDSFSASSGSRWIISFSILTVILLCLLIEFIYHQDIRQILSGKASTALSLCAVAAILCILQFDLFGYDTYLPKEKKLAEMSVYTDNFSGYFDYPESYEGVLYDQLNAPAAAITDYETLYRLSEEGIENLKQGITPQFINQGDSSQDAVVVTMRFGLTNGKNVYRQYAVDKTALLSAMKQACESEAYRKELFPVFHLNPEDILGISMQDIYYKADSLSLSRKEQNQLIDAYKEDVLSADIAELQNEAPLGELIVDFPDKYAAEPVTGKSVHKIQLGQFYVYRSYTNTLQLLEEHGYKFRTKISPNDVALMTYYPNEGTDDVYTQNADLGYSTIEKQKSSYDYSFGDGIPVTSPEEIQKLLDQISYDECSGLLGNYKTTTGSVEITLNGKAYPNTYAVYGE</sequence>
<dbReference type="AlphaFoldDB" id="A0A174LL37"/>
<keyword evidence="1" id="KW-0812">Transmembrane</keyword>
<name>A0A174LL37_9FIRM</name>
<feature type="transmembrane region" description="Helical" evidence="1">
    <location>
        <begin position="352"/>
        <end position="375"/>
    </location>
</feature>
<feature type="transmembrane region" description="Helical" evidence="1">
    <location>
        <begin position="117"/>
        <end position="140"/>
    </location>
</feature>
<feature type="transmembrane region" description="Helical" evidence="1">
    <location>
        <begin position="76"/>
        <end position="96"/>
    </location>
</feature>
<protein>
    <recommendedName>
        <fullName evidence="2">DUF6449 domain-containing protein</fullName>
    </recommendedName>
</protein>
<evidence type="ECO:0000256" key="1">
    <source>
        <dbReference type="SAM" id="Phobius"/>
    </source>
</evidence>
<feature type="transmembrane region" description="Helical" evidence="1">
    <location>
        <begin position="152"/>
        <end position="172"/>
    </location>
</feature>
<gene>
    <name evidence="3" type="ORF">ERS852491_04619</name>
</gene>
<organism evidence="3 4">
    <name type="scientific">Faecalicatena contorta</name>
    <dbReference type="NCBI Taxonomy" id="39482"/>
    <lineage>
        <taxon>Bacteria</taxon>
        <taxon>Bacillati</taxon>
        <taxon>Bacillota</taxon>
        <taxon>Clostridia</taxon>
        <taxon>Lachnospirales</taxon>
        <taxon>Lachnospiraceae</taxon>
        <taxon>Faecalicatena</taxon>
    </lineage>
</organism>
<evidence type="ECO:0000313" key="4">
    <source>
        <dbReference type="Proteomes" id="UP000095544"/>
    </source>
</evidence>
<feature type="transmembrane region" description="Helical" evidence="1">
    <location>
        <begin position="320"/>
        <end position="340"/>
    </location>
</feature>
<reference evidence="3 4" key="1">
    <citation type="submission" date="2015-09" db="EMBL/GenBank/DDBJ databases">
        <authorList>
            <consortium name="Pathogen Informatics"/>
        </authorList>
    </citation>
    <scope>NUCLEOTIDE SEQUENCE [LARGE SCALE GENOMIC DNA]</scope>
    <source>
        <strain evidence="3 4">2789STDY5834876</strain>
    </source>
</reference>
<feature type="transmembrane region" description="Helical" evidence="1">
    <location>
        <begin position="292"/>
        <end position="314"/>
    </location>
</feature>